<keyword evidence="9 12" id="KW-0862">Zinc</keyword>
<evidence type="ECO:0000259" key="13">
    <source>
        <dbReference type="PROSITE" id="PS51747"/>
    </source>
</evidence>
<comment type="function">
    <text evidence="1 9">Converts 2,5-diamino-6-(ribosylamino)-4(3h)-pyrimidinone 5'-phosphate into 5-amino-6-(ribosylamino)-2,4(1h,3h)-pyrimidinedione 5'-phosphate.</text>
</comment>
<evidence type="ECO:0000256" key="8">
    <source>
        <dbReference type="ARBA" id="ARBA00023268"/>
    </source>
</evidence>
<dbReference type="NCBIfam" id="TIGR00326">
    <property type="entry name" value="eubact_ribD"/>
    <property type="match status" value="1"/>
</dbReference>
<feature type="active site" description="Proton donor" evidence="10">
    <location>
        <position position="55"/>
    </location>
</feature>
<reference evidence="15" key="1">
    <citation type="submission" date="2016-10" db="EMBL/GenBank/DDBJ databases">
        <authorList>
            <person name="Varghese N."/>
            <person name="Submissions S."/>
        </authorList>
    </citation>
    <scope>NUCLEOTIDE SEQUENCE [LARGE SCALE GENOMIC DNA]</scope>
    <source>
        <strain evidence="15">DSM 23920</strain>
    </source>
</reference>
<feature type="binding site" evidence="11">
    <location>
        <position position="203"/>
    </location>
    <ligand>
        <name>substrate</name>
    </ligand>
</feature>
<keyword evidence="8" id="KW-0511">Multifunctional enzyme</keyword>
<dbReference type="STRING" id="408074.SAMN05660909_02347"/>
<feature type="binding site" evidence="12">
    <location>
        <position position="53"/>
    </location>
    <ligand>
        <name>Zn(2+)</name>
        <dbReference type="ChEBI" id="CHEBI:29105"/>
        <note>catalytic</note>
    </ligand>
</feature>
<dbReference type="CDD" id="cd01284">
    <property type="entry name" value="Riboflavin_deaminase-reductase"/>
    <property type="match status" value="1"/>
</dbReference>
<sequence>MTNTIDEIFMRRCLELAAMGAGNVAPNPMVGAVLVHQGRIIGEGYHRQYGQAHAEVNCVNSVQEADRVLIPLSTMYVSLEPCAHHGKTPPCADLIVSQRIPEVVIGCVDTFSAVAGKGIEKLEKAGIRVHTRMLEEACRAINRRFFTFHEKKRPYIILKWAQCANGLIAGAEGAPVKISNKYTDRLVHKWRSEEMSILVGTRTALMDNPKLTNRLWTGKDPVRLVIDRALKIPRHYHLWDGTVPTIFITAESEDSNGLTEQMQLDFKQPILPQLLEKLHNRHIQSILVEGGSYLLEQFIAAGLWDEARVITGTVTLPGGLAAPALSDATLIHTEQVDTDRIDFYQRRG</sequence>
<accession>A0A1H4BZF8</accession>
<evidence type="ECO:0000256" key="1">
    <source>
        <dbReference type="ARBA" id="ARBA00002151"/>
    </source>
</evidence>
<evidence type="ECO:0000256" key="9">
    <source>
        <dbReference type="PIRNR" id="PIRNR006769"/>
    </source>
</evidence>
<keyword evidence="9" id="KW-0378">Hydrolase</keyword>
<name>A0A1H4BZF8_9BACT</name>
<evidence type="ECO:0000256" key="11">
    <source>
        <dbReference type="PIRSR" id="PIRSR006769-2"/>
    </source>
</evidence>
<dbReference type="EMBL" id="FNRL01000009">
    <property type="protein sequence ID" value="SEA53453.1"/>
    <property type="molecule type" value="Genomic_DNA"/>
</dbReference>
<dbReference type="InterPro" id="IPR002734">
    <property type="entry name" value="RibDG_C"/>
</dbReference>
<dbReference type="RefSeq" id="WP_089761782.1">
    <property type="nucleotide sequence ID" value="NZ_BKAT01000035.1"/>
</dbReference>
<feature type="binding site" evidence="12">
    <location>
        <position position="91"/>
    </location>
    <ligand>
        <name>Zn(2+)</name>
        <dbReference type="ChEBI" id="CHEBI:29105"/>
        <note>catalytic</note>
    </ligand>
</feature>
<comment type="similarity">
    <text evidence="5 9">In the C-terminal section; belongs to the HTP reductase family.</text>
</comment>
<dbReference type="GO" id="GO:0008703">
    <property type="term" value="F:5-amino-6-(5-phosphoribosylamino)uracil reductase activity"/>
    <property type="evidence" value="ECO:0007669"/>
    <property type="project" value="UniProtKB-EC"/>
</dbReference>
<comment type="catalytic activity">
    <reaction evidence="9">
        <text>5-amino-6-(5-phospho-D-ribitylamino)uracil + NADP(+) = 5-amino-6-(5-phospho-D-ribosylamino)uracil + NADPH + H(+)</text>
        <dbReference type="Rhea" id="RHEA:17845"/>
        <dbReference type="ChEBI" id="CHEBI:15378"/>
        <dbReference type="ChEBI" id="CHEBI:57783"/>
        <dbReference type="ChEBI" id="CHEBI:58349"/>
        <dbReference type="ChEBI" id="CHEBI:58421"/>
        <dbReference type="ChEBI" id="CHEBI:58453"/>
        <dbReference type="EC" id="1.1.1.193"/>
    </reaction>
</comment>
<evidence type="ECO:0000256" key="7">
    <source>
        <dbReference type="ARBA" id="ARBA00023002"/>
    </source>
</evidence>
<organism evidence="14 15">
    <name type="scientific">Chitinophaga terrae</name>
    <name type="common">ex Kim and Jung 2007</name>
    <dbReference type="NCBI Taxonomy" id="408074"/>
    <lineage>
        <taxon>Bacteria</taxon>
        <taxon>Pseudomonadati</taxon>
        <taxon>Bacteroidota</taxon>
        <taxon>Chitinophagia</taxon>
        <taxon>Chitinophagales</taxon>
        <taxon>Chitinophagaceae</taxon>
        <taxon>Chitinophaga</taxon>
    </lineage>
</organism>
<evidence type="ECO:0000313" key="14">
    <source>
        <dbReference type="EMBL" id="SEA53453.1"/>
    </source>
</evidence>
<evidence type="ECO:0000313" key="15">
    <source>
        <dbReference type="Proteomes" id="UP000199656"/>
    </source>
</evidence>
<comment type="pathway">
    <text evidence="3 9">Cofactor biosynthesis; riboflavin biosynthesis; 5-amino-6-(D-ribitylamino)uracil from GTP: step 3/4.</text>
</comment>
<dbReference type="PIRSF" id="PIRSF006769">
    <property type="entry name" value="RibD"/>
    <property type="match status" value="1"/>
</dbReference>
<feature type="binding site" evidence="11">
    <location>
        <position position="211"/>
    </location>
    <ligand>
        <name>substrate</name>
    </ligand>
</feature>
<dbReference type="Proteomes" id="UP000199656">
    <property type="component" value="Unassembled WGS sequence"/>
</dbReference>
<keyword evidence="7 9" id="KW-0560">Oxidoreductase</keyword>
<evidence type="ECO:0000256" key="2">
    <source>
        <dbReference type="ARBA" id="ARBA00004882"/>
    </source>
</evidence>
<evidence type="ECO:0000256" key="12">
    <source>
        <dbReference type="PIRSR" id="PIRSR006769-3"/>
    </source>
</evidence>
<keyword evidence="9 12" id="KW-0479">Metal-binding</keyword>
<dbReference type="UniPathway" id="UPA00275">
    <property type="reaction ID" value="UER00401"/>
</dbReference>
<dbReference type="EC" id="3.5.4.26" evidence="9"/>
<evidence type="ECO:0000256" key="3">
    <source>
        <dbReference type="ARBA" id="ARBA00004910"/>
    </source>
</evidence>
<dbReference type="InterPro" id="IPR050765">
    <property type="entry name" value="Riboflavin_Biosynth_HTPR"/>
</dbReference>
<dbReference type="Pfam" id="PF00383">
    <property type="entry name" value="dCMP_cyt_deam_1"/>
    <property type="match status" value="1"/>
</dbReference>
<dbReference type="SUPFAM" id="SSF53597">
    <property type="entry name" value="Dihydrofolate reductase-like"/>
    <property type="match status" value="1"/>
</dbReference>
<dbReference type="SUPFAM" id="SSF53927">
    <property type="entry name" value="Cytidine deaminase-like"/>
    <property type="match status" value="1"/>
</dbReference>
<dbReference type="PANTHER" id="PTHR38011">
    <property type="entry name" value="DIHYDROFOLATE REDUCTASE FAMILY PROTEIN (AFU_ORTHOLOGUE AFUA_8G06820)"/>
    <property type="match status" value="1"/>
</dbReference>
<keyword evidence="6 9" id="KW-0521">NADP</keyword>
<proteinExistence type="inferred from homology"/>
<feature type="domain" description="CMP/dCMP-type deaminase" evidence="13">
    <location>
        <begin position="4"/>
        <end position="130"/>
    </location>
</feature>
<comment type="similarity">
    <text evidence="4 9">In the N-terminal section; belongs to the cytidine and deoxycytidylate deaminase family.</text>
</comment>
<dbReference type="InterPro" id="IPR016193">
    <property type="entry name" value="Cytidine_deaminase-like"/>
</dbReference>
<comment type="pathway">
    <text evidence="2 9">Cofactor biosynthesis; riboflavin biosynthesis; 5-amino-6-(D-ribitylamino)uracil from GTP: step 2/4.</text>
</comment>
<dbReference type="OrthoDB" id="9800865at2"/>
<dbReference type="PROSITE" id="PS51747">
    <property type="entry name" value="CYT_DCMP_DEAMINASES_2"/>
    <property type="match status" value="1"/>
</dbReference>
<dbReference type="InterPro" id="IPR004794">
    <property type="entry name" value="Eubact_RibD"/>
</dbReference>
<gene>
    <name evidence="14" type="ORF">SAMN05660909_02347</name>
</gene>
<protein>
    <recommendedName>
        <fullName evidence="9">Riboflavin biosynthesis protein RibD</fullName>
    </recommendedName>
    <domain>
        <recommendedName>
            <fullName evidence="9">Diaminohydroxyphosphoribosylaminopyrimidine deaminase</fullName>
            <shortName evidence="9">DRAP deaminase</shortName>
            <ecNumber evidence="9">3.5.4.26</ecNumber>
        </recommendedName>
        <alternativeName>
            <fullName evidence="9">Riboflavin-specific deaminase</fullName>
        </alternativeName>
    </domain>
    <domain>
        <recommendedName>
            <fullName evidence="9">5-amino-6-(5-phosphoribosylamino)uracil reductase</fullName>
            <ecNumber evidence="9">1.1.1.193</ecNumber>
        </recommendedName>
        <alternativeName>
            <fullName evidence="9">HTP reductase</fullName>
        </alternativeName>
    </domain>
</protein>
<dbReference type="Gene3D" id="3.40.430.10">
    <property type="entry name" value="Dihydrofolate Reductase, subunit A"/>
    <property type="match status" value="1"/>
</dbReference>
<dbReference type="GO" id="GO:0009231">
    <property type="term" value="P:riboflavin biosynthetic process"/>
    <property type="evidence" value="ECO:0007669"/>
    <property type="project" value="UniProtKB-UniPathway"/>
</dbReference>
<evidence type="ECO:0000256" key="4">
    <source>
        <dbReference type="ARBA" id="ARBA00005259"/>
    </source>
</evidence>
<dbReference type="GO" id="GO:0008835">
    <property type="term" value="F:diaminohydroxyphosphoribosylaminopyrimidine deaminase activity"/>
    <property type="evidence" value="ECO:0007669"/>
    <property type="project" value="UniProtKB-EC"/>
</dbReference>
<evidence type="ECO:0000256" key="6">
    <source>
        <dbReference type="ARBA" id="ARBA00022857"/>
    </source>
</evidence>
<dbReference type="GO" id="GO:0046872">
    <property type="term" value="F:metal ion binding"/>
    <property type="evidence" value="ECO:0007669"/>
    <property type="project" value="UniProtKB-KW"/>
</dbReference>
<feature type="binding site" evidence="11">
    <location>
        <position position="207"/>
    </location>
    <ligand>
        <name>NADP(+)</name>
        <dbReference type="ChEBI" id="CHEBI:58349"/>
    </ligand>
</feature>
<dbReference type="InterPro" id="IPR024072">
    <property type="entry name" value="DHFR-like_dom_sf"/>
</dbReference>
<dbReference type="Gene3D" id="3.40.140.10">
    <property type="entry name" value="Cytidine Deaminase, domain 2"/>
    <property type="match status" value="1"/>
</dbReference>
<dbReference type="InterPro" id="IPR002125">
    <property type="entry name" value="CMP_dCMP_dom"/>
</dbReference>
<dbReference type="Pfam" id="PF01872">
    <property type="entry name" value="RibD_C"/>
    <property type="match status" value="1"/>
</dbReference>
<keyword evidence="9" id="KW-0686">Riboflavin biosynthesis</keyword>
<dbReference type="EC" id="1.1.1.193" evidence="9"/>
<comment type="catalytic activity">
    <reaction evidence="9">
        <text>2,5-diamino-6-hydroxy-4-(5-phosphoribosylamino)-pyrimidine + H2O + H(+) = 5-amino-6-(5-phospho-D-ribosylamino)uracil + NH4(+)</text>
        <dbReference type="Rhea" id="RHEA:21868"/>
        <dbReference type="ChEBI" id="CHEBI:15377"/>
        <dbReference type="ChEBI" id="CHEBI:15378"/>
        <dbReference type="ChEBI" id="CHEBI:28938"/>
        <dbReference type="ChEBI" id="CHEBI:58453"/>
        <dbReference type="ChEBI" id="CHEBI:58614"/>
        <dbReference type="EC" id="3.5.4.26"/>
    </reaction>
</comment>
<feature type="binding site" evidence="12">
    <location>
        <position position="82"/>
    </location>
    <ligand>
        <name>Zn(2+)</name>
        <dbReference type="ChEBI" id="CHEBI:29105"/>
        <note>catalytic</note>
    </ligand>
</feature>
<comment type="cofactor">
    <cofactor evidence="9 12">
        <name>Zn(2+)</name>
        <dbReference type="ChEBI" id="CHEBI:29105"/>
    </cofactor>
    <text evidence="9 12">Binds 1 zinc ion.</text>
</comment>
<feature type="binding site" evidence="11">
    <location>
        <position position="191"/>
    </location>
    <ligand>
        <name>substrate</name>
    </ligand>
</feature>
<feature type="binding site" evidence="11">
    <location>
        <position position="289"/>
    </location>
    <ligand>
        <name>substrate</name>
    </ligand>
</feature>
<feature type="binding site" evidence="11">
    <location>
        <position position="161"/>
    </location>
    <ligand>
        <name>NADP(+)</name>
        <dbReference type="ChEBI" id="CHEBI:58349"/>
    </ligand>
</feature>
<evidence type="ECO:0000256" key="5">
    <source>
        <dbReference type="ARBA" id="ARBA00007417"/>
    </source>
</evidence>
<keyword evidence="15" id="KW-1185">Reference proteome</keyword>
<feature type="binding site" evidence="11">
    <location>
        <position position="214"/>
    </location>
    <ligand>
        <name>substrate</name>
    </ligand>
</feature>
<evidence type="ECO:0000256" key="10">
    <source>
        <dbReference type="PIRSR" id="PIRSR006769-1"/>
    </source>
</evidence>
<dbReference type="PANTHER" id="PTHR38011:SF7">
    <property type="entry name" value="2,5-DIAMINO-6-RIBOSYLAMINO-4(3H)-PYRIMIDINONE 5'-PHOSPHATE REDUCTASE"/>
    <property type="match status" value="1"/>
</dbReference>
<dbReference type="AlphaFoldDB" id="A0A1H4BZF8"/>